<dbReference type="PANTHER" id="PTHR42940">
    <property type="entry name" value="ALCOHOL DEHYDROGENASE 1-RELATED"/>
    <property type="match status" value="1"/>
</dbReference>
<dbReference type="EMBL" id="WESC01000006">
    <property type="protein sequence ID" value="KAB7740483.1"/>
    <property type="molecule type" value="Genomic_DNA"/>
</dbReference>
<evidence type="ECO:0000256" key="6">
    <source>
        <dbReference type="ARBA" id="ARBA00023002"/>
    </source>
</evidence>
<sequence>MKSEAIVDYGQPLKEIISETPQPKGTEVLLKVTHCGVCHSDVHLHDGYFDLGGGNKLDVRGGRKLPFTLGHEIEGEVIAIGEDVEGVTVGQRRVAFPWIGCGQCPTCKRGEEHLCNKPVNLGIQVAGGYATHVIVPHPRYLIDYTGVPQGLAATYMCSGLTAFSAMKKLGDISPEERVLVVGLGGVGMMGLQFAKAMFENAPLGADVDEQKLQSAKGTGAHEVYNPKDPEALKKLLADTNGGVPAAVDFVGSEASLKFATGAVRKGGQVVVVGLFGGGFSMPIPMFPMRAISIGGSYVGSLAETLEMMELVKAGKIDPIPVQERPLSEASKTLDDLRAGHVLGRVVLKP</sequence>
<comment type="similarity">
    <text evidence="2">Belongs to the zinc-containing alcohol dehydrogenase family.</text>
</comment>
<evidence type="ECO:0000256" key="5">
    <source>
        <dbReference type="ARBA" id="ARBA00022833"/>
    </source>
</evidence>
<name>A0A6N6VI49_9HYPH</name>
<keyword evidence="5" id="KW-0862">Zinc</keyword>
<dbReference type="AlphaFoldDB" id="A0A6N6VI49"/>
<accession>A0A6N6VI49</accession>
<comment type="cofactor">
    <cofactor evidence="1">
        <name>Zn(2+)</name>
        <dbReference type="ChEBI" id="CHEBI:29105"/>
    </cofactor>
</comment>
<evidence type="ECO:0000256" key="2">
    <source>
        <dbReference type="ARBA" id="ARBA00008072"/>
    </source>
</evidence>
<organism evidence="8 9">
    <name type="scientific">Parvibaculum sedimenti</name>
    <dbReference type="NCBI Taxonomy" id="2608632"/>
    <lineage>
        <taxon>Bacteria</taxon>
        <taxon>Pseudomonadati</taxon>
        <taxon>Pseudomonadota</taxon>
        <taxon>Alphaproteobacteria</taxon>
        <taxon>Hyphomicrobiales</taxon>
        <taxon>Parvibaculaceae</taxon>
        <taxon>Parvibaculum</taxon>
    </lineage>
</organism>
<protein>
    <recommendedName>
        <fullName evidence="3">alcohol dehydrogenase</fullName>
        <ecNumber evidence="3">1.1.1.1</ecNumber>
    </recommendedName>
</protein>
<evidence type="ECO:0000256" key="3">
    <source>
        <dbReference type="ARBA" id="ARBA00013190"/>
    </source>
</evidence>
<dbReference type="GO" id="GO:0046872">
    <property type="term" value="F:metal ion binding"/>
    <property type="evidence" value="ECO:0007669"/>
    <property type="project" value="UniProtKB-KW"/>
</dbReference>
<dbReference type="InterPro" id="IPR011032">
    <property type="entry name" value="GroES-like_sf"/>
</dbReference>
<feature type="domain" description="Enoyl reductase (ER)" evidence="7">
    <location>
        <begin position="10"/>
        <end position="347"/>
    </location>
</feature>
<reference evidence="8 9" key="1">
    <citation type="submission" date="2019-09" db="EMBL/GenBank/DDBJ databases">
        <title>Parvibaculum sedimenti sp. nov., isolated from sediment.</title>
        <authorList>
            <person name="Wang Y."/>
        </authorList>
    </citation>
    <scope>NUCLEOTIDE SEQUENCE [LARGE SCALE GENOMIC DNA]</scope>
    <source>
        <strain evidence="8 9">HXT-9</strain>
    </source>
</reference>
<evidence type="ECO:0000259" key="7">
    <source>
        <dbReference type="SMART" id="SM00829"/>
    </source>
</evidence>
<dbReference type="RefSeq" id="WP_152215847.1">
    <property type="nucleotide sequence ID" value="NZ_JBAQYD010000377.1"/>
</dbReference>
<evidence type="ECO:0000313" key="8">
    <source>
        <dbReference type="EMBL" id="KAB7740483.1"/>
    </source>
</evidence>
<evidence type="ECO:0000313" key="9">
    <source>
        <dbReference type="Proteomes" id="UP000468901"/>
    </source>
</evidence>
<gene>
    <name evidence="8" type="ORF">F2P47_08110</name>
</gene>
<dbReference type="Pfam" id="PF08240">
    <property type="entry name" value="ADH_N"/>
    <property type="match status" value="1"/>
</dbReference>
<dbReference type="Proteomes" id="UP000468901">
    <property type="component" value="Unassembled WGS sequence"/>
</dbReference>
<dbReference type="GO" id="GO:0004022">
    <property type="term" value="F:alcohol dehydrogenase (NAD+) activity"/>
    <property type="evidence" value="ECO:0007669"/>
    <property type="project" value="UniProtKB-EC"/>
</dbReference>
<keyword evidence="6" id="KW-0560">Oxidoreductase</keyword>
<dbReference type="GO" id="GO:0005737">
    <property type="term" value="C:cytoplasm"/>
    <property type="evidence" value="ECO:0007669"/>
    <property type="project" value="TreeGrafter"/>
</dbReference>
<dbReference type="SUPFAM" id="SSF51735">
    <property type="entry name" value="NAD(P)-binding Rossmann-fold domains"/>
    <property type="match status" value="1"/>
</dbReference>
<dbReference type="Pfam" id="PF00107">
    <property type="entry name" value="ADH_zinc_N"/>
    <property type="match status" value="1"/>
</dbReference>
<dbReference type="SMART" id="SM00829">
    <property type="entry name" value="PKS_ER"/>
    <property type="match status" value="1"/>
</dbReference>
<comment type="caution">
    <text evidence="8">The sequence shown here is derived from an EMBL/GenBank/DDBJ whole genome shotgun (WGS) entry which is preliminary data.</text>
</comment>
<keyword evidence="9" id="KW-1185">Reference proteome</keyword>
<dbReference type="InterPro" id="IPR020843">
    <property type="entry name" value="ER"/>
</dbReference>
<dbReference type="CDD" id="cd08240">
    <property type="entry name" value="6_hydroxyhexanoate_dh_like"/>
    <property type="match status" value="1"/>
</dbReference>
<keyword evidence="4" id="KW-0479">Metal-binding</keyword>
<dbReference type="InterPro" id="IPR013154">
    <property type="entry name" value="ADH-like_N"/>
</dbReference>
<dbReference type="InterPro" id="IPR036291">
    <property type="entry name" value="NAD(P)-bd_dom_sf"/>
</dbReference>
<dbReference type="Gene3D" id="3.90.180.10">
    <property type="entry name" value="Medium-chain alcohol dehydrogenases, catalytic domain"/>
    <property type="match status" value="1"/>
</dbReference>
<dbReference type="Gene3D" id="3.40.50.720">
    <property type="entry name" value="NAD(P)-binding Rossmann-like Domain"/>
    <property type="match status" value="1"/>
</dbReference>
<evidence type="ECO:0000256" key="4">
    <source>
        <dbReference type="ARBA" id="ARBA00022723"/>
    </source>
</evidence>
<dbReference type="SUPFAM" id="SSF50129">
    <property type="entry name" value="GroES-like"/>
    <property type="match status" value="1"/>
</dbReference>
<dbReference type="InterPro" id="IPR013149">
    <property type="entry name" value="ADH-like_C"/>
</dbReference>
<dbReference type="PANTHER" id="PTHR42940:SF8">
    <property type="entry name" value="VACUOLAR PROTEIN SORTING-ASSOCIATED PROTEIN 11"/>
    <property type="match status" value="1"/>
</dbReference>
<evidence type="ECO:0000256" key="1">
    <source>
        <dbReference type="ARBA" id="ARBA00001947"/>
    </source>
</evidence>
<proteinExistence type="inferred from homology"/>
<dbReference type="EC" id="1.1.1.1" evidence="3"/>